<reference evidence="2" key="1">
    <citation type="journal article" date="2019" name="Int. J. Syst. Evol. Microbiol.">
        <title>The Global Catalogue of Microorganisms (GCM) 10K type strain sequencing project: providing services to taxonomists for standard genome sequencing and annotation.</title>
        <authorList>
            <consortium name="The Broad Institute Genomics Platform"/>
            <consortium name="The Broad Institute Genome Sequencing Center for Infectious Disease"/>
            <person name="Wu L."/>
            <person name="Ma J."/>
        </authorList>
    </citation>
    <scope>NUCLEOTIDE SEQUENCE [LARGE SCALE GENOMIC DNA]</scope>
    <source>
        <strain evidence="2">CCUG 66188</strain>
    </source>
</reference>
<gene>
    <name evidence="1" type="ORF">ACFO6W_10165</name>
</gene>
<accession>A0ABV9KVK4</accession>
<organism evidence="1 2">
    <name type="scientific">Dysgonomonas termitidis</name>
    <dbReference type="NCBI Taxonomy" id="1516126"/>
    <lineage>
        <taxon>Bacteria</taxon>
        <taxon>Pseudomonadati</taxon>
        <taxon>Bacteroidota</taxon>
        <taxon>Bacteroidia</taxon>
        <taxon>Bacteroidales</taxon>
        <taxon>Dysgonomonadaceae</taxon>
        <taxon>Dysgonomonas</taxon>
    </lineage>
</organism>
<dbReference type="RefSeq" id="WP_379995969.1">
    <property type="nucleotide sequence ID" value="NZ_JBHSGN010000067.1"/>
</dbReference>
<dbReference type="EMBL" id="JBHSGN010000067">
    <property type="protein sequence ID" value="MFC4674060.1"/>
    <property type="molecule type" value="Genomic_DNA"/>
</dbReference>
<name>A0ABV9KVK4_9BACT</name>
<dbReference type="Proteomes" id="UP001596023">
    <property type="component" value="Unassembled WGS sequence"/>
</dbReference>
<sequence>MTKTIIKTAAVKVMLSYDYSHFEASMSLENESGLTMQEIDDARKKCQRLADKAVGQYKKAKKMAENRSNGEYRMRNFEDECKRIQAKNEQDRTVEEIAILKQYEDENWQAQFDYDYDYDDDDDYGL</sequence>
<keyword evidence="2" id="KW-1185">Reference proteome</keyword>
<evidence type="ECO:0000313" key="1">
    <source>
        <dbReference type="EMBL" id="MFC4674060.1"/>
    </source>
</evidence>
<evidence type="ECO:0000313" key="2">
    <source>
        <dbReference type="Proteomes" id="UP001596023"/>
    </source>
</evidence>
<proteinExistence type="predicted"/>
<comment type="caution">
    <text evidence="1">The sequence shown here is derived from an EMBL/GenBank/DDBJ whole genome shotgun (WGS) entry which is preliminary data.</text>
</comment>
<protein>
    <submittedName>
        <fullName evidence="1">Uncharacterized protein</fullName>
    </submittedName>
</protein>